<organism evidence="1 2">
    <name type="scientific">Gossypium arboreum</name>
    <name type="common">Tree cotton</name>
    <name type="synonym">Gossypium nanking</name>
    <dbReference type="NCBI Taxonomy" id="29729"/>
    <lineage>
        <taxon>Eukaryota</taxon>
        <taxon>Viridiplantae</taxon>
        <taxon>Streptophyta</taxon>
        <taxon>Embryophyta</taxon>
        <taxon>Tracheophyta</taxon>
        <taxon>Spermatophyta</taxon>
        <taxon>Magnoliopsida</taxon>
        <taxon>eudicotyledons</taxon>
        <taxon>Gunneridae</taxon>
        <taxon>Pentapetalae</taxon>
        <taxon>rosids</taxon>
        <taxon>malvids</taxon>
        <taxon>Malvales</taxon>
        <taxon>Malvaceae</taxon>
        <taxon>Malvoideae</taxon>
        <taxon>Gossypium</taxon>
    </lineage>
</organism>
<evidence type="ECO:0000313" key="1">
    <source>
        <dbReference type="EMBL" id="KHG24462.1"/>
    </source>
</evidence>
<keyword evidence="2" id="KW-1185">Reference proteome</keyword>
<sequence length="32" mass="3279">MTPNASPSMMICGHCMSMPIRAASLQAIASAV</sequence>
<dbReference type="Proteomes" id="UP000032142">
    <property type="component" value="Unassembled WGS sequence"/>
</dbReference>
<dbReference type="AlphaFoldDB" id="A0A0B0PHT0"/>
<accession>A0A0B0PHT0</accession>
<name>A0A0B0PHT0_GOSAR</name>
<dbReference type="EMBL" id="KN428907">
    <property type="protein sequence ID" value="KHG24462.1"/>
    <property type="molecule type" value="Genomic_DNA"/>
</dbReference>
<reference evidence="2" key="1">
    <citation type="submission" date="2014-09" db="EMBL/GenBank/DDBJ databases">
        <authorList>
            <person name="Mudge J."/>
            <person name="Ramaraj T."/>
            <person name="Lindquist I.E."/>
            <person name="Bharti A.K."/>
            <person name="Sundararajan A."/>
            <person name="Cameron C.T."/>
            <person name="Woodward J.E."/>
            <person name="May G.D."/>
            <person name="Brubaker C."/>
            <person name="Broadhvest J."/>
            <person name="Wilkins T.A."/>
        </authorList>
    </citation>
    <scope>NUCLEOTIDE SEQUENCE</scope>
    <source>
        <strain evidence="2">cv. AKA8401</strain>
    </source>
</reference>
<evidence type="ECO:0000313" key="2">
    <source>
        <dbReference type="Proteomes" id="UP000032142"/>
    </source>
</evidence>
<proteinExistence type="predicted"/>
<protein>
    <submittedName>
        <fullName evidence="1">Uncharacterized protein</fullName>
    </submittedName>
</protein>
<gene>
    <name evidence="1" type="ORF">F383_04138</name>
</gene>